<evidence type="ECO:0000313" key="14">
    <source>
        <dbReference type="Proteomes" id="UP000327013"/>
    </source>
</evidence>
<dbReference type="GO" id="GO:0061630">
    <property type="term" value="F:ubiquitin protein ligase activity"/>
    <property type="evidence" value="ECO:0007669"/>
    <property type="project" value="UniProtKB-EC"/>
</dbReference>
<evidence type="ECO:0000256" key="9">
    <source>
        <dbReference type="ARBA" id="ARBA00023136"/>
    </source>
</evidence>
<comment type="catalytic activity">
    <reaction evidence="1">
        <text>S-ubiquitinyl-[E2 ubiquitin-conjugating enzyme]-L-cysteine + [acceptor protein]-L-lysine = [E2 ubiquitin-conjugating enzyme]-L-cysteine + N(6)-ubiquitinyl-[acceptor protein]-L-lysine.</text>
        <dbReference type="EC" id="2.3.2.27"/>
    </reaction>
</comment>
<proteinExistence type="predicted"/>
<gene>
    <name evidence="13" type="ORF">FH972_020591</name>
</gene>
<evidence type="ECO:0000256" key="1">
    <source>
        <dbReference type="ARBA" id="ARBA00000900"/>
    </source>
</evidence>
<keyword evidence="14" id="KW-1185">Reference proteome</keyword>
<evidence type="ECO:0000256" key="2">
    <source>
        <dbReference type="ARBA" id="ARBA00004127"/>
    </source>
</evidence>
<comment type="subcellular location">
    <subcellularLocation>
        <location evidence="2">Endomembrane system</location>
        <topology evidence="2">Multi-pass membrane protein</topology>
    </subcellularLocation>
</comment>
<evidence type="ECO:0000256" key="8">
    <source>
        <dbReference type="ARBA" id="ARBA00022989"/>
    </source>
</evidence>
<feature type="transmembrane region" description="Helical" evidence="10">
    <location>
        <begin position="732"/>
        <end position="754"/>
    </location>
</feature>
<dbReference type="InterPro" id="IPR057425">
    <property type="entry name" value="DUF2921_N"/>
</dbReference>
<evidence type="ECO:0000313" key="13">
    <source>
        <dbReference type="EMBL" id="KAE8125821.1"/>
    </source>
</evidence>
<evidence type="ECO:0000256" key="6">
    <source>
        <dbReference type="ARBA" id="ARBA00022692"/>
    </source>
</evidence>
<feature type="transmembrane region" description="Helical" evidence="10">
    <location>
        <begin position="680"/>
        <end position="704"/>
    </location>
</feature>
<dbReference type="AlphaFoldDB" id="A0A5N6RWT6"/>
<feature type="domain" description="DUF2921" evidence="12">
    <location>
        <begin position="55"/>
        <end position="236"/>
    </location>
</feature>
<keyword evidence="9 10" id="KW-0472">Membrane</keyword>
<feature type="transmembrane region" description="Helical" evidence="10">
    <location>
        <begin position="783"/>
        <end position="802"/>
    </location>
</feature>
<dbReference type="Proteomes" id="UP000327013">
    <property type="component" value="Chromosome 8"/>
</dbReference>
<keyword evidence="8 10" id="KW-1133">Transmembrane helix</keyword>
<sequence length="905" mass="101790">MFFSTYKESMAKAELNSSAMTTSSQKWLLMFFLLFTSFYLNSVSSSATQPPDYYHHCASTVPQLTPNEAPLPSFPLRRSHEGYYTGGNPVLEPNPYAYSSTFLNSIVFRTLSVYGTEVPGLFKLKGRLTFPNANKYNMMEDFSYPRQGYYSTVMYSKPERSSVSFKLEGFWSASKGDLCMVGSGSAYTKEGNLLDLSAILKLSNLTSSTNITSLITGSFESLSTSANDRTHFEKISVLLLPQMKYKYTPVSGDFKDGSDLPQGLSLSSLPKYQLCSVAGFHQFNLRYDSGCNSAKNCSPLDAGMGYVPRILSMSMIECSEENERMRVLVEFQFPKTSYVDYYRSFNPEMTLVGEGTWNETEHQLYIVACRISGVNGSWDNARVGDCSTRLSLRFPAIWSIKNVSDIVGKIWTNKTMQEKGYFDRIMFRSYRNRMAGVPDMKYQYTKIDAARKLCPKSEKPARAKGERYPNGSSISVMRFDSSVKNSKGRIGWGYSTPISVGALFYEYSSSQDSEAAAPDLGSSGPVNISYHIKLQSYNGLSPFNASSTSYEWSEIFAEGIYDAETGRLCMVGCRIIGSDDQIPRNDSWDCEILVEFQFPALNSRRGGYIKGSINSTRPKSDRLYFERLDLSATYEDVSSIWRMDVEIVMVLISTTLSCVFVVLQIFHVKRHPDVLPLISLVMLSVLTLGQLVIVRVTGMVAFLLQFRLLQKTWSARWSDGNQKSLWAAEKKVLFVALPLYLAGALVPVVVNLWSSSENDVMMARASFTSYPPPRSLWGGLKSYAGLVLDGFLLPQILLNMFWNSKRRSLSCSFYIGNTFVRLLPHAYDLYRARNYASHYDGSYIYANHGADFYSSAWDVVIPLGGLLFALIIYLQQKFGGRCIFPRRLRELKGYEKVPVSVSSDA</sequence>
<protein>
    <recommendedName>
        <fullName evidence="4">RING-type E3 ubiquitin transferase</fullName>
        <ecNumber evidence="4">2.3.2.27</ecNumber>
    </recommendedName>
</protein>
<comment type="pathway">
    <text evidence="3">Protein modification; protein ubiquitination.</text>
</comment>
<feature type="transmembrane region" description="Helical" evidence="10">
    <location>
        <begin position="855"/>
        <end position="874"/>
    </location>
</feature>
<dbReference type="Pfam" id="PF11145">
    <property type="entry name" value="DUF2921"/>
    <property type="match status" value="1"/>
</dbReference>
<evidence type="ECO:0000256" key="10">
    <source>
        <dbReference type="SAM" id="Phobius"/>
    </source>
</evidence>
<organism evidence="13 14">
    <name type="scientific">Carpinus fangiana</name>
    <dbReference type="NCBI Taxonomy" id="176857"/>
    <lineage>
        <taxon>Eukaryota</taxon>
        <taxon>Viridiplantae</taxon>
        <taxon>Streptophyta</taxon>
        <taxon>Embryophyta</taxon>
        <taxon>Tracheophyta</taxon>
        <taxon>Spermatophyta</taxon>
        <taxon>Magnoliopsida</taxon>
        <taxon>eudicotyledons</taxon>
        <taxon>Gunneridae</taxon>
        <taxon>Pentapetalae</taxon>
        <taxon>rosids</taxon>
        <taxon>fabids</taxon>
        <taxon>Fagales</taxon>
        <taxon>Betulaceae</taxon>
        <taxon>Carpinus</taxon>
    </lineage>
</organism>
<keyword evidence="6 10" id="KW-0812">Transmembrane</keyword>
<evidence type="ECO:0000256" key="3">
    <source>
        <dbReference type="ARBA" id="ARBA00004906"/>
    </source>
</evidence>
<evidence type="ECO:0000256" key="7">
    <source>
        <dbReference type="ARBA" id="ARBA00022786"/>
    </source>
</evidence>
<feature type="domain" description="DUF2921" evidence="12">
    <location>
        <begin position="283"/>
        <end position="425"/>
    </location>
</feature>
<keyword evidence="7" id="KW-0833">Ubl conjugation pathway</keyword>
<feature type="domain" description="SWEET-like" evidence="11">
    <location>
        <begin position="639"/>
        <end position="888"/>
    </location>
</feature>
<dbReference type="OrthoDB" id="607498at2759"/>
<name>A0A5N6RWT6_9ROSI</name>
<evidence type="ECO:0000256" key="5">
    <source>
        <dbReference type="ARBA" id="ARBA00022679"/>
    </source>
</evidence>
<feature type="transmembrane region" description="Helical" evidence="10">
    <location>
        <begin position="647"/>
        <end position="668"/>
    </location>
</feature>
<evidence type="ECO:0000256" key="4">
    <source>
        <dbReference type="ARBA" id="ARBA00012483"/>
    </source>
</evidence>
<reference evidence="13 14" key="1">
    <citation type="submission" date="2019-06" db="EMBL/GenBank/DDBJ databases">
        <title>A chromosomal-level reference genome of Carpinus fangiana (Coryloideae, Betulaceae).</title>
        <authorList>
            <person name="Yang X."/>
            <person name="Wang Z."/>
            <person name="Zhang L."/>
            <person name="Hao G."/>
            <person name="Liu J."/>
            <person name="Yang Y."/>
        </authorList>
    </citation>
    <scope>NUCLEOTIDE SEQUENCE [LARGE SCALE GENOMIC DNA]</scope>
    <source>
        <strain evidence="13">Cfa_2016G</strain>
        <tissue evidence="13">Leaf</tissue>
    </source>
</reference>
<dbReference type="PANTHER" id="PTHR33389:SF18">
    <property type="entry name" value="OS01G0677900 PROTEIN"/>
    <property type="match status" value="1"/>
</dbReference>
<feature type="domain" description="DUF2921" evidence="12">
    <location>
        <begin position="450"/>
        <end position="629"/>
    </location>
</feature>
<dbReference type="Pfam" id="PF25333">
    <property type="entry name" value="DUF2921_N"/>
    <property type="match status" value="3"/>
</dbReference>
<dbReference type="EC" id="2.3.2.27" evidence="4"/>
<dbReference type="PANTHER" id="PTHR33389">
    <property type="entry name" value="FAMILY PROTEIN, PUTATIVE (DUF2921)-RELATED"/>
    <property type="match status" value="1"/>
</dbReference>
<accession>A0A5N6RWT6</accession>
<dbReference type="GO" id="GO:0012505">
    <property type="term" value="C:endomembrane system"/>
    <property type="evidence" value="ECO:0007669"/>
    <property type="project" value="UniProtKB-SubCell"/>
</dbReference>
<evidence type="ECO:0000259" key="11">
    <source>
        <dbReference type="Pfam" id="PF11145"/>
    </source>
</evidence>
<dbReference type="InterPro" id="IPR021319">
    <property type="entry name" value="DUF2921"/>
</dbReference>
<keyword evidence="5" id="KW-0808">Transferase</keyword>
<evidence type="ECO:0000259" key="12">
    <source>
        <dbReference type="Pfam" id="PF25333"/>
    </source>
</evidence>
<dbReference type="EMBL" id="CM017328">
    <property type="protein sequence ID" value="KAE8125821.1"/>
    <property type="molecule type" value="Genomic_DNA"/>
</dbReference>